<gene>
    <name evidence="8" type="primary">LOC113788835</name>
</gene>
<feature type="compositionally biased region" description="Basic residues" evidence="1">
    <location>
        <begin position="710"/>
        <end position="720"/>
    </location>
</feature>
<dbReference type="Pfam" id="PF23071">
    <property type="entry name" value="DUF7044"/>
    <property type="match status" value="1"/>
</dbReference>
<feature type="compositionally biased region" description="Low complexity" evidence="1">
    <location>
        <begin position="631"/>
        <end position="644"/>
    </location>
</feature>
<feature type="transmembrane region" description="Helical" evidence="2">
    <location>
        <begin position="799"/>
        <end position="823"/>
    </location>
</feature>
<dbReference type="PANTHER" id="PTHR22255:SF4">
    <property type="entry name" value="CATION-INDEPENDENT MANNOSE-6-PHOSPHATE RECEPTOR"/>
    <property type="match status" value="1"/>
</dbReference>
<dbReference type="InterPro" id="IPR055473">
    <property type="entry name" value="DUF7045"/>
</dbReference>
<evidence type="ECO:0000313" key="8">
    <source>
        <dbReference type="RefSeq" id="XP_027194096.1"/>
    </source>
</evidence>
<feature type="region of interest" description="Disordered" evidence="1">
    <location>
        <begin position="596"/>
        <end position="661"/>
    </location>
</feature>
<evidence type="ECO:0000313" key="7">
    <source>
        <dbReference type="Proteomes" id="UP000515146"/>
    </source>
</evidence>
<dbReference type="InterPro" id="IPR055472">
    <property type="entry name" value="DUF7044"/>
</dbReference>
<evidence type="ECO:0000256" key="1">
    <source>
        <dbReference type="SAM" id="MobiDB-lite"/>
    </source>
</evidence>
<name>A0A6P6XME3_DERPT</name>
<sequence length="824" mass="92493">MDRCCHRIDRKKRSFLLLDGFFHRFNSNSNNNVFSHMHSGITQACYFPIEYQGTFLIQTQGLITPQIIDNSQSGTTNQSSVTYSEVIIEADAIQPWGRCHKRRGNNVILKDSTGAGQDCLRCFHISMKTSNVISLHSDGLERCYTNEEAARATCPLDKDIGQQQKRKFKEIILFRKHVPGGLQSIEHVFCPFNGRFRFSYVGSSNQQQPNQPQMRCEFGYSEMSNCPHGNALNVKFRKCSFQTMDIHFLCLGDWPVTTSTSIASSTSTTTTAGNSGINSNERYLALMDLREAPEANRPKYRCGLYREDPLTGQITVSLSSDSTCTNQLTNSSVGYESLILSPLPNKRIPPMVESSKCRFPDWMQGRWQRTKVDNQQFIYKDAQNQFRTIRSRCIQRQIDQANDRFIVHSITQCGEQSFSCLWVKRRSPNIMEFKFSDKSSSIMNDKLCDDRNFLVNPWITEGKEKIVAQSTPCPITGDYTGEVPGASGLCAKVASDCNNPDIMFYSVSSCENRSHVYEEREYRCLGNWEEDGVLYTFTQRRDMPGHQCFAGKVYRNGDEAYIKEAGEDSCMRGEDEDPIIFGMKIAKQASCPRHIIPKPMIPSTSSMLPHLPSSLPTNIRNHHQHGGGGHSSSSSDIQQSGHKSQSSIGQSQTSNVNHHSTINKFSYPPIIKPLMPTLSPPSLSSQLPAIVIGGGGSSGHHPSFKPIHVDHHHNHPHHRTNGNDNGYSPPSQQQPQAPSPPFWQYDSTDLQSSHSSSSASKTHYRPIVDNGSNNQHHHLNNNNNNRHRDSSSSSSISTILATSWTFCNLLLLLISTIVIQIIAH</sequence>
<accession>A0A6P6XME3</accession>
<reference evidence="8" key="1">
    <citation type="submission" date="2025-08" db="UniProtKB">
        <authorList>
            <consortium name="RefSeq"/>
        </authorList>
    </citation>
    <scope>IDENTIFICATION</scope>
    <source>
        <strain evidence="8">Airmid</strain>
    </source>
</reference>
<feature type="domain" description="DUF7045" evidence="6">
    <location>
        <begin position="473"/>
        <end position="573"/>
    </location>
</feature>
<proteinExistence type="predicted"/>
<dbReference type="InterPro" id="IPR055471">
    <property type="entry name" value="DUF7043"/>
</dbReference>
<keyword evidence="7" id="KW-1185">Reference proteome</keyword>
<dbReference type="Pfam" id="PF23070">
    <property type="entry name" value="DUF7043"/>
    <property type="match status" value="1"/>
</dbReference>
<dbReference type="InParanoid" id="A0A6P6XME3"/>
<keyword evidence="2" id="KW-1133">Transmembrane helix</keyword>
<evidence type="ECO:0000259" key="4">
    <source>
        <dbReference type="Pfam" id="PF23070"/>
    </source>
</evidence>
<dbReference type="OMA" id="DILAYHC"/>
<organism evidence="7 8">
    <name type="scientific">Dermatophagoides pteronyssinus</name>
    <name type="common">European house dust mite</name>
    <dbReference type="NCBI Taxonomy" id="6956"/>
    <lineage>
        <taxon>Eukaryota</taxon>
        <taxon>Metazoa</taxon>
        <taxon>Ecdysozoa</taxon>
        <taxon>Arthropoda</taxon>
        <taxon>Chelicerata</taxon>
        <taxon>Arachnida</taxon>
        <taxon>Acari</taxon>
        <taxon>Acariformes</taxon>
        <taxon>Sarcoptiformes</taxon>
        <taxon>Astigmata</taxon>
        <taxon>Psoroptidia</taxon>
        <taxon>Analgoidea</taxon>
        <taxon>Pyroglyphidae</taxon>
        <taxon>Dermatophagoidinae</taxon>
        <taxon>Dermatophagoides</taxon>
    </lineage>
</organism>
<feature type="compositionally biased region" description="Polar residues" evidence="1">
    <location>
        <begin position="645"/>
        <end position="661"/>
    </location>
</feature>
<keyword evidence="2" id="KW-0812">Transmembrane</keyword>
<protein>
    <submittedName>
        <fullName evidence="8">Uncharacterized protein LOC113788835 isoform X3</fullName>
    </submittedName>
</protein>
<dbReference type="Proteomes" id="UP000515146">
    <property type="component" value="Unplaced"/>
</dbReference>
<evidence type="ECO:0000259" key="3">
    <source>
        <dbReference type="Pfam" id="PF23069"/>
    </source>
</evidence>
<evidence type="ECO:0000259" key="5">
    <source>
        <dbReference type="Pfam" id="PF23071"/>
    </source>
</evidence>
<dbReference type="OrthoDB" id="6380161at2759"/>
<evidence type="ECO:0000256" key="2">
    <source>
        <dbReference type="SAM" id="Phobius"/>
    </source>
</evidence>
<dbReference type="PANTHER" id="PTHR22255">
    <property type="entry name" value="LP06548P"/>
    <property type="match status" value="1"/>
</dbReference>
<dbReference type="InterPro" id="IPR055470">
    <property type="entry name" value="DUF7042"/>
</dbReference>
<feature type="compositionally biased region" description="Low complexity" evidence="1">
    <location>
        <begin position="602"/>
        <end position="616"/>
    </location>
</feature>
<feature type="domain" description="DUF7044" evidence="5">
    <location>
        <begin position="43"/>
        <end position="155"/>
    </location>
</feature>
<dbReference type="Pfam" id="PF23073">
    <property type="entry name" value="DUF7045"/>
    <property type="match status" value="1"/>
</dbReference>
<dbReference type="Pfam" id="PF23069">
    <property type="entry name" value="DUF7042"/>
    <property type="match status" value="1"/>
</dbReference>
<feature type="domain" description="DUF7042" evidence="3">
    <location>
        <begin position="187"/>
        <end position="336"/>
    </location>
</feature>
<evidence type="ECO:0000259" key="6">
    <source>
        <dbReference type="Pfam" id="PF23073"/>
    </source>
</evidence>
<feature type="domain" description="DUF7043" evidence="4">
    <location>
        <begin position="354"/>
        <end position="460"/>
    </location>
</feature>
<keyword evidence="2" id="KW-0472">Membrane</keyword>
<dbReference type="AlphaFoldDB" id="A0A6P6XME3"/>
<feature type="region of interest" description="Disordered" evidence="1">
    <location>
        <begin position="689"/>
        <end position="793"/>
    </location>
</feature>
<dbReference type="RefSeq" id="XP_027194096.1">
    <property type="nucleotide sequence ID" value="XM_027338295.1"/>
</dbReference>